<evidence type="ECO:0000259" key="5">
    <source>
        <dbReference type="Pfam" id="PF22666"/>
    </source>
</evidence>
<gene>
    <name evidence="6" type="ORF">ACFSJ0_40460</name>
</gene>
<dbReference type="Pfam" id="PF22666">
    <property type="entry name" value="Glyco_hydro_2_N2"/>
    <property type="match status" value="1"/>
</dbReference>
<dbReference type="Pfam" id="PF00703">
    <property type="entry name" value="Glyco_hydro_2"/>
    <property type="match status" value="1"/>
</dbReference>
<feature type="domain" description="Glycoside hydrolase family 2 immunoglobulin-like beta-sandwich" evidence="4">
    <location>
        <begin position="208"/>
        <end position="289"/>
    </location>
</feature>
<dbReference type="InterPro" id="IPR050887">
    <property type="entry name" value="Beta-mannosidase_GH2"/>
</dbReference>
<dbReference type="InterPro" id="IPR006102">
    <property type="entry name" value="Ig-like_GH2"/>
</dbReference>
<dbReference type="RefSeq" id="WP_219529860.1">
    <property type="nucleotide sequence ID" value="NZ_JAHKRM010000007.1"/>
</dbReference>
<organism evidence="6 7">
    <name type="scientific">Nonomuraea guangzhouensis</name>
    <dbReference type="NCBI Taxonomy" id="1291555"/>
    <lineage>
        <taxon>Bacteria</taxon>
        <taxon>Bacillati</taxon>
        <taxon>Actinomycetota</taxon>
        <taxon>Actinomycetes</taxon>
        <taxon>Streptosporangiales</taxon>
        <taxon>Streptosporangiaceae</taxon>
        <taxon>Nonomuraea</taxon>
    </lineage>
</organism>
<dbReference type="PANTHER" id="PTHR43730">
    <property type="entry name" value="BETA-MANNOSIDASE"/>
    <property type="match status" value="1"/>
</dbReference>
<evidence type="ECO:0000256" key="1">
    <source>
        <dbReference type="ARBA" id="ARBA00007401"/>
    </source>
</evidence>
<keyword evidence="7" id="KW-1185">Reference proteome</keyword>
<name>A0ABW4GKW1_9ACTN</name>
<evidence type="ECO:0000313" key="7">
    <source>
        <dbReference type="Proteomes" id="UP001597097"/>
    </source>
</evidence>
<keyword evidence="3" id="KW-0326">Glycosidase</keyword>
<evidence type="ECO:0000256" key="2">
    <source>
        <dbReference type="ARBA" id="ARBA00022801"/>
    </source>
</evidence>
<protein>
    <submittedName>
        <fullName evidence="6">Glycoside hydrolase family 2 protein</fullName>
    </submittedName>
</protein>
<dbReference type="PANTHER" id="PTHR43730:SF1">
    <property type="entry name" value="BETA-MANNOSIDASE"/>
    <property type="match status" value="1"/>
</dbReference>
<reference evidence="7" key="1">
    <citation type="journal article" date="2019" name="Int. J. Syst. Evol. Microbiol.">
        <title>The Global Catalogue of Microorganisms (GCM) 10K type strain sequencing project: providing services to taxonomists for standard genome sequencing and annotation.</title>
        <authorList>
            <consortium name="The Broad Institute Genomics Platform"/>
            <consortium name="The Broad Institute Genome Sequencing Center for Infectious Disease"/>
            <person name="Wu L."/>
            <person name="Ma J."/>
        </authorList>
    </citation>
    <scope>NUCLEOTIDE SEQUENCE [LARGE SCALE GENOMIC DNA]</scope>
    <source>
        <strain evidence="7">CGMCC 1.15399</strain>
    </source>
</reference>
<dbReference type="GO" id="GO:0016787">
    <property type="term" value="F:hydrolase activity"/>
    <property type="evidence" value="ECO:0007669"/>
    <property type="project" value="UniProtKB-KW"/>
</dbReference>
<comment type="caution">
    <text evidence="6">The sequence shown here is derived from an EMBL/GenBank/DDBJ whole genome shotgun (WGS) entry which is preliminary data.</text>
</comment>
<evidence type="ECO:0000259" key="4">
    <source>
        <dbReference type="Pfam" id="PF00703"/>
    </source>
</evidence>
<dbReference type="Proteomes" id="UP001597097">
    <property type="component" value="Unassembled WGS sequence"/>
</dbReference>
<comment type="similarity">
    <text evidence="1">Belongs to the glycosyl hydrolase 2 family.</text>
</comment>
<evidence type="ECO:0000256" key="3">
    <source>
        <dbReference type="ARBA" id="ARBA00023295"/>
    </source>
</evidence>
<dbReference type="EMBL" id="JBHUCM010000038">
    <property type="protein sequence ID" value="MFD1543372.1"/>
    <property type="molecule type" value="Genomic_DNA"/>
</dbReference>
<sequence length="803" mass="88825">MTAYRPLHDGWTLAPGGVSANVPDRVPDGVPATVPGCVHTDLLVAGLIDDPYLDDNENRLAWIGRTAWVYTTTFDWTPDEHQRTDLVCDGLDTVATLTLNGVRLGGTANQHRSYRFPVRHLLRAGANTLTVRFDPALAYAEAMRAALGDRPGAYEAPYPFIRKMACNFGWDWGPALTTAGIWRPIGLESWSGARLAEIRPLVHVADGGRGVVDVHVTVERATEEPLTLSAEVAGVSADLRLATGQRRAVLSMSVPDVRLWWPRGYGPQHLYDLTVRLGDDTAHRRVGFRTIGLEHEAFKLTVNGVPVFVRGANWIPDDCFPSRITRDRLATRFAQAAGAGVNLLRVWGGGLYESDDFYDLADEFGLLVWQDFPFACAAYPEEEPFRSEVTAEARENVTRLTPHPSLAVWCGNNENLEGHADWDWQDRLHGRSWGAGFYHDLLAAIVAELDPTRPYLPGSPFSDPPDLHPQTPATGTVHLWNVWNREDYTRYAAVTPRFVAEFGFQGPAAYATMRRAISGELAADAPLVLHHQKAEDGNDKLLRGLGAHLPRPATFDDWHYLTQLNQARAMAFGIERFRSLAPYCMGTIMWQLNDCWPVTSWSAVDGDGRRKPLWYALRRAYADRLLVVRDGAVFVVNDADAPWRGDLLLVRHGLGGEPLAKEIVPIRAAPRSVSGFDLPAGVGVPDDPRRELVVAQLGDRRTVSFFAEDTEVAFPEAAWEARAERGDSGYLVTVTARTLLRELALFPDRLDPAASVDDLLVTLLPGETATFRVTGGADLDIEALTRHPVLRCVNEPRQGRSTE</sequence>
<proteinExistence type="inferred from homology"/>
<evidence type="ECO:0000313" key="6">
    <source>
        <dbReference type="EMBL" id="MFD1543372.1"/>
    </source>
</evidence>
<feature type="domain" description="Beta-mannosidase-like galactose-binding" evidence="5">
    <location>
        <begin position="29"/>
        <end position="183"/>
    </location>
</feature>
<keyword evidence="2 6" id="KW-0378">Hydrolase</keyword>
<accession>A0ABW4GKW1</accession>
<dbReference type="InterPro" id="IPR054593">
    <property type="entry name" value="Beta-mannosidase-like_N2"/>
</dbReference>